<dbReference type="Proteomes" id="UP000243686">
    <property type="component" value="Unassembled WGS sequence"/>
</dbReference>
<evidence type="ECO:0000313" key="4">
    <source>
        <dbReference type="EMBL" id="OON22001.1"/>
    </source>
</evidence>
<keyword evidence="3" id="KW-1133">Transmembrane helix</keyword>
<evidence type="ECO:0000256" key="2">
    <source>
        <dbReference type="SAM" id="MobiDB-lite"/>
    </source>
</evidence>
<dbReference type="GO" id="GO:0048021">
    <property type="term" value="P:regulation of melanin biosynthetic process"/>
    <property type="evidence" value="ECO:0007669"/>
    <property type="project" value="TreeGrafter"/>
</dbReference>
<feature type="region of interest" description="Disordered" evidence="2">
    <location>
        <begin position="361"/>
        <end position="386"/>
    </location>
</feature>
<feature type="transmembrane region" description="Helical" evidence="3">
    <location>
        <begin position="437"/>
        <end position="455"/>
    </location>
</feature>
<dbReference type="CDD" id="cd17491">
    <property type="entry name" value="MFS_MFSD12"/>
    <property type="match status" value="1"/>
</dbReference>
<keyword evidence="5" id="KW-1185">Reference proteome</keyword>
<proteinExistence type="inferred from homology"/>
<dbReference type="GO" id="GO:0015293">
    <property type="term" value="F:symporter activity"/>
    <property type="evidence" value="ECO:0007669"/>
    <property type="project" value="InterPro"/>
</dbReference>
<feature type="transmembrane region" description="Helical" evidence="3">
    <location>
        <begin position="570"/>
        <end position="588"/>
    </location>
</feature>
<organism evidence="4 5">
    <name type="scientific">Opisthorchis viverrini</name>
    <name type="common">Southeast Asian liver fluke</name>
    <dbReference type="NCBI Taxonomy" id="6198"/>
    <lineage>
        <taxon>Eukaryota</taxon>
        <taxon>Metazoa</taxon>
        <taxon>Spiralia</taxon>
        <taxon>Lophotrochozoa</taxon>
        <taxon>Platyhelminthes</taxon>
        <taxon>Trematoda</taxon>
        <taxon>Digenea</taxon>
        <taxon>Opisthorchiida</taxon>
        <taxon>Opisthorchiata</taxon>
        <taxon>Opisthorchiidae</taxon>
        <taxon>Opisthorchis</taxon>
    </lineage>
</organism>
<protein>
    <recommendedName>
        <fullName evidence="6">Transporter, major facilitator family protein</fullName>
    </recommendedName>
</protein>
<dbReference type="PANTHER" id="PTHR11328">
    <property type="entry name" value="MAJOR FACILITATOR SUPERFAMILY DOMAIN-CONTAINING PROTEIN"/>
    <property type="match status" value="1"/>
</dbReference>
<gene>
    <name evidence="4" type="ORF">X801_02100</name>
</gene>
<sequence>MFHTVEYKRLSWFTLTPMPISISASDDMPLPWRVRLSYAVGHVLNDLCASVWFTYTLVFFKFGVGFPTTLAGSVVLIGQVADGLATPVVGLLSDRGFVHNPGEGAHYEPIISTTDNPHSSLRSFLRFCPTGRKAWHFWGSLLVILAFPLIFGSPVGTSDSSNTLKMIYYAPMVILFQQYCHPFKRIPPVIDHQWSSSKRNLPTNCTSRDHVKIGWAAVQITHLALMNDLTWDPSERTLLTSLRHLFTVLSNLTVYLCTYFLLNHTEPSPVPKNFTHITPGLEEARRIKLTQLYPYCLSHSISQSLLNCTSSDDPSKDIDFGKDDLSAFRNLSLAILGAGGLMTVLFHLGVRQSDGVQQAALEQPIPTERTRLSPSESEASSAETTPHPEIYSWKGWLKLPLFWIQGFVYMTVRLIVNVSQAYITVYLLHSLLLPKETMALVPLTMYLASIATLLVQKPIQDRISRELNITLGFLFVASFCITVNYPGNPVQLWRVYLAAGLLGVGCTVILITSLAMVSDLIGRNHDNGAFVYGYMSFTDKLANGIVIQLIEVLWNQFPCSRYYQNVESYGIGGWVVAGWLLLMVQTAVKYRTSNRSHIILAP</sequence>
<accession>A0A1S8X5T2</accession>
<keyword evidence="3" id="KW-0812">Transmembrane</keyword>
<dbReference type="GO" id="GO:0043474">
    <property type="term" value="P:pigment metabolic process involved in pigmentation"/>
    <property type="evidence" value="ECO:0007669"/>
    <property type="project" value="TreeGrafter"/>
</dbReference>
<dbReference type="GO" id="GO:0005886">
    <property type="term" value="C:plasma membrane"/>
    <property type="evidence" value="ECO:0007669"/>
    <property type="project" value="TreeGrafter"/>
</dbReference>
<feature type="transmembrane region" description="Helical" evidence="3">
    <location>
        <begin position="245"/>
        <end position="262"/>
    </location>
</feature>
<dbReference type="PANTHER" id="PTHR11328:SF28">
    <property type="entry name" value="MAJOR FACILITATOR SUPERFAMILY DOMAIN-CONTAINING PROTEIN 12"/>
    <property type="match status" value="1"/>
</dbReference>
<evidence type="ECO:0000313" key="5">
    <source>
        <dbReference type="Proteomes" id="UP000243686"/>
    </source>
</evidence>
<feature type="transmembrane region" description="Helical" evidence="3">
    <location>
        <begin position="493"/>
        <end position="517"/>
    </location>
</feature>
<feature type="transmembrane region" description="Helical" evidence="3">
    <location>
        <begin position="331"/>
        <end position="350"/>
    </location>
</feature>
<evidence type="ECO:0000256" key="3">
    <source>
        <dbReference type="SAM" id="Phobius"/>
    </source>
</evidence>
<name>A0A1S8X5T2_OPIVI</name>
<keyword evidence="3" id="KW-0472">Membrane</keyword>
<dbReference type="Gene3D" id="1.20.1250.20">
    <property type="entry name" value="MFS general substrate transporter like domains"/>
    <property type="match status" value="1"/>
</dbReference>
<dbReference type="EMBL" id="KV891919">
    <property type="protein sequence ID" value="OON22001.1"/>
    <property type="molecule type" value="Genomic_DNA"/>
</dbReference>
<reference evidence="4 5" key="1">
    <citation type="submission" date="2015-03" db="EMBL/GenBank/DDBJ databases">
        <title>Draft genome of the nematode, Opisthorchis viverrini.</title>
        <authorList>
            <person name="Mitreva M."/>
        </authorList>
    </citation>
    <scope>NUCLEOTIDE SEQUENCE [LARGE SCALE GENOMIC DNA]</scope>
    <source>
        <strain evidence="4">Khon Kaen</strain>
    </source>
</reference>
<feature type="transmembrane region" description="Helical" evidence="3">
    <location>
        <begin position="467"/>
        <end position="487"/>
    </location>
</feature>
<feature type="transmembrane region" description="Helical" evidence="3">
    <location>
        <begin position="529"/>
        <end position="550"/>
    </location>
</feature>
<dbReference type="InterPro" id="IPR036259">
    <property type="entry name" value="MFS_trans_sf"/>
</dbReference>
<feature type="transmembrane region" description="Helical" evidence="3">
    <location>
        <begin position="401"/>
        <end position="425"/>
    </location>
</feature>
<comment type="similarity">
    <text evidence="1">Belongs to the major facilitator superfamily.</text>
</comment>
<feature type="compositionally biased region" description="Low complexity" evidence="2">
    <location>
        <begin position="373"/>
        <end position="385"/>
    </location>
</feature>
<evidence type="ECO:0008006" key="6">
    <source>
        <dbReference type="Google" id="ProtNLM"/>
    </source>
</evidence>
<dbReference type="SUPFAM" id="SSF103473">
    <property type="entry name" value="MFS general substrate transporter"/>
    <property type="match status" value="1"/>
</dbReference>
<feature type="transmembrane region" description="Helical" evidence="3">
    <location>
        <begin position="135"/>
        <end position="156"/>
    </location>
</feature>
<dbReference type="AlphaFoldDB" id="A0A1S8X5T2"/>
<dbReference type="InterPro" id="IPR039672">
    <property type="entry name" value="MFS_2"/>
</dbReference>
<evidence type="ECO:0000256" key="1">
    <source>
        <dbReference type="ARBA" id="ARBA00008335"/>
    </source>
</evidence>
<dbReference type="GO" id="GO:0008643">
    <property type="term" value="P:carbohydrate transport"/>
    <property type="evidence" value="ECO:0007669"/>
    <property type="project" value="InterPro"/>
</dbReference>